<evidence type="ECO:0000313" key="1">
    <source>
        <dbReference type="EMBL" id="EKX54219.1"/>
    </source>
</evidence>
<dbReference type="HOGENOM" id="CLU_944763_0_0_1"/>
<proteinExistence type="predicted"/>
<name>L1K0Y7_GUITC</name>
<dbReference type="EMBL" id="JH992968">
    <property type="protein sequence ID" value="EKX54219.1"/>
    <property type="molecule type" value="Genomic_DNA"/>
</dbReference>
<reference evidence="2" key="3">
    <citation type="submission" date="2016-03" db="UniProtKB">
        <authorList>
            <consortium name="EnsemblProtists"/>
        </authorList>
    </citation>
    <scope>IDENTIFICATION</scope>
</reference>
<dbReference type="GeneID" id="17310742"/>
<dbReference type="EnsemblProtists" id="EKX54219">
    <property type="protein sequence ID" value="EKX54219"/>
    <property type="gene ID" value="GUITHDRAFT_100467"/>
</dbReference>
<dbReference type="RefSeq" id="XP_005841199.1">
    <property type="nucleotide sequence ID" value="XM_005841142.1"/>
</dbReference>
<reference evidence="1 3" key="1">
    <citation type="journal article" date="2012" name="Nature">
        <title>Algal genomes reveal evolutionary mosaicism and the fate of nucleomorphs.</title>
        <authorList>
            <consortium name="DOE Joint Genome Institute"/>
            <person name="Curtis B.A."/>
            <person name="Tanifuji G."/>
            <person name="Burki F."/>
            <person name="Gruber A."/>
            <person name="Irimia M."/>
            <person name="Maruyama S."/>
            <person name="Arias M.C."/>
            <person name="Ball S.G."/>
            <person name="Gile G.H."/>
            <person name="Hirakawa Y."/>
            <person name="Hopkins J.F."/>
            <person name="Kuo A."/>
            <person name="Rensing S.A."/>
            <person name="Schmutz J."/>
            <person name="Symeonidi A."/>
            <person name="Elias M."/>
            <person name="Eveleigh R.J."/>
            <person name="Herman E.K."/>
            <person name="Klute M.J."/>
            <person name="Nakayama T."/>
            <person name="Obornik M."/>
            <person name="Reyes-Prieto A."/>
            <person name="Armbrust E.V."/>
            <person name="Aves S.J."/>
            <person name="Beiko R.G."/>
            <person name="Coutinho P."/>
            <person name="Dacks J.B."/>
            <person name="Durnford D.G."/>
            <person name="Fast N.M."/>
            <person name="Green B.R."/>
            <person name="Grisdale C.J."/>
            <person name="Hempel F."/>
            <person name="Henrissat B."/>
            <person name="Hoppner M.P."/>
            <person name="Ishida K."/>
            <person name="Kim E."/>
            <person name="Koreny L."/>
            <person name="Kroth P.G."/>
            <person name="Liu Y."/>
            <person name="Malik S.B."/>
            <person name="Maier U.G."/>
            <person name="McRose D."/>
            <person name="Mock T."/>
            <person name="Neilson J.A."/>
            <person name="Onodera N.T."/>
            <person name="Poole A.M."/>
            <person name="Pritham E.J."/>
            <person name="Richards T.A."/>
            <person name="Rocap G."/>
            <person name="Roy S.W."/>
            <person name="Sarai C."/>
            <person name="Schaack S."/>
            <person name="Shirato S."/>
            <person name="Slamovits C.H."/>
            <person name="Spencer D.F."/>
            <person name="Suzuki S."/>
            <person name="Worden A.Z."/>
            <person name="Zauner S."/>
            <person name="Barry K."/>
            <person name="Bell C."/>
            <person name="Bharti A.K."/>
            <person name="Crow J.A."/>
            <person name="Grimwood J."/>
            <person name="Kramer R."/>
            <person name="Lindquist E."/>
            <person name="Lucas S."/>
            <person name="Salamov A."/>
            <person name="McFadden G.I."/>
            <person name="Lane C.E."/>
            <person name="Keeling P.J."/>
            <person name="Gray M.W."/>
            <person name="Grigoriev I.V."/>
            <person name="Archibald J.M."/>
        </authorList>
    </citation>
    <scope>NUCLEOTIDE SEQUENCE</scope>
    <source>
        <strain evidence="1 3">CCMP2712</strain>
    </source>
</reference>
<dbReference type="Proteomes" id="UP000011087">
    <property type="component" value="Unassembled WGS sequence"/>
</dbReference>
<organism evidence="1">
    <name type="scientific">Guillardia theta (strain CCMP2712)</name>
    <name type="common">Cryptophyte</name>
    <dbReference type="NCBI Taxonomy" id="905079"/>
    <lineage>
        <taxon>Eukaryota</taxon>
        <taxon>Cryptophyceae</taxon>
        <taxon>Pyrenomonadales</taxon>
        <taxon>Geminigeraceae</taxon>
        <taxon>Guillardia</taxon>
    </lineage>
</organism>
<accession>L1K0Y7</accession>
<evidence type="ECO:0000313" key="3">
    <source>
        <dbReference type="Proteomes" id="UP000011087"/>
    </source>
</evidence>
<dbReference type="AlphaFoldDB" id="L1K0Y7"/>
<reference evidence="3" key="2">
    <citation type="submission" date="2012-11" db="EMBL/GenBank/DDBJ databases">
        <authorList>
            <person name="Kuo A."/>
            <person name="Curtis B.A."/>
            <person name="Tanifuji G."/>
            <person name="Burki F."/>
            <person name="Gruber A."/>
            <person name="Irimia M."/>
            <person name="Maruyama S."/>
            <person name="Arias M.C."/>
            <person name="Ball S.G."/>
            <person name="Gile G.H."/>
            <person name="Hirakawa Y."/>
            <person name="Hopkins J.F."/>
            <person name="Rensing S.A."/>
            <person name="Schmutz J."/>
            <person name="Symeonidi A."/>
            <person name="Elias M."/>
            <person name="Eveleigh R.J."/>
            <person name="Herman E.K."/>
            <person name="Klute M.J."/>
            <person name="Nakayama T."/>
            <person name="Obornik M."/>
            <person name="Reyes-Prieto A."/>
            <person name="Armbrust E.V."/>
            <person name="Aves S.J."/>
            <person name="Beiko R.G."/>
            <person name="Coutinho P."/>
            <person name="Dacks J.B."/>
            <person name="Durnford D.G."/>
            <person name="Fast N.M."/>
            <person name="Green B.R."/>
            <person name="Grisdale C."/>
            <person name="Hempe F."/>
            <person name="Henrissat B."/>
            <person name="Hoppner M.P."/>
            <person name="Ishida K.-I."/>
            <person name="Kim E."/>
            <person name="Koreny L."/>
            <person name="Kroth P.G."/>
            <person name="Liu Y."/>
            <person name="Malik S.-B."/>
            <person name="Maier U.G."/>
            <person name="McRose D."/>
            <person name="Mock T."/>
            <person name="Neilson J.A."/>
            <person name="Onodera N.T."/>
            <person name="Poole A.M."/>
            <person name="Pritham E.J."/>
            <person name="Richards T.A."/>
            <person name="Rocap G."/>
            <person name="Roy S.W."/>
            <person name="Sarai C."/>
            <person name="Schaack S."/>
            <person name="Shirato S."/>
            <person name="Slamovits C.H."/>
            <person name="Spencer D.F."/>
            <person name="Suzuki S."/>
            <person name="Worden A.Z."/>
            <person name="Zauner S."/>
            <person name="Barry K."/>
            <person name="Bell C."/>
            <person name="Bharti A.K."/>
            <person name="Crow J.A."/>
            <person name="Grimwood J."/>
            <person name="Kramer R."/>
            <person name="Lindquist E."/>
            <person name="Lucas S."/>
            <person name="Salamov A."/>
            <person name="McFadden G.I."/>
            <person name="Lane C.E."/>
            <person name="Keeling P.J."/>
            <person name="Gray M.W."/>
            <person name="Grigoriev I.V."/>
            <person name="Archibald J.M."/>
        </authorList>
    </citation>
    <scope>NUCLEOTIDE SEQUENCE</scope>
    <source>
        <strain evidence="3">CCMP2712</strain>
    </source>
</reference>
<dbReference type="InterPro" id="IPR019188">
    <property type="entry name" value="SNAPC1"/>
</dbReference>
<sequence>MDSGGGTFEWRSNDALPRSSRCQHDMSLGQSGTQSLYECPKFVPFQLLAQVQQLLLDNVDGRRGFQHEAFKLCLRRSELMSVLKDMRREGSRSRQDRDSRDLANSWPNVVDVKHVFAAALPFLESDVVMARLNITSSKESLEERALICLQTRVKALFLLHCVFYSQTAVKKEPILLTPASWRHVLDLCQLAHQLQERRSAALQVKSCHTGDWSSVILRGEDADMSDFCSAFRMLYMAGAMRFAAVPAAMNASNYRRWVNQNKTKFLRESRTTLKQSRKDSKWPSKFLRIFTQDAI</sequence>
<keyword evidence="3" id="KW-1185">Reference proteome</keyword>
<dbReference type="KEGG" id="gtt:GUITHDRAFT_100467"/>
<dbReference type="Pfam" id="PF09808">
    <property type="entry name" value="SNAPC1"/>
    <property type="match status" value="1"/>
</dbReference>
<protein>
    <submittedName>
        <fullName evidence="1 2">Uncharacterized protein</fullName>
    </submittedName>
</protein>
<evidence type="ECO:0000313" key="2">
    <source>
        <dbReference type="EnsemblProtists" id="EKX54219"/>
    </source>
</evidence>
<dbReference type="PaxDb" id="55529-EKX54219"/>
<gene>
    <name evidence="1" type="ORF">GUITHDRAFT_100467</name>
</gene>